<protein>
    <submittedName>
        <fullName evidence="2">Uncharacterized protein</fullName>
    </submittedName>
</protein>
<evidence type="ECO:0000256" key="1">
    <source>
        <dbReference type="SAM" id="MobiDB-lite"/>
    </source>
</evidence>
<feature type="compositionally biased region" description="Basic and acidic residues" evidence="1">
    <location>
        <begin position="18"/>
        <end position="35"/>
    </location>
</feature>
<gene>
    <name evidence="2" type="ORF">EA457_05400</name>
</gene>
<dbReference type="AlphaFoldDB" id="A0A9X7RYC9"/>
<evidence type="ECO:0000313" key="2">
    <source>
        <dbReference type="EMBL" id="QGH02014.1"/>
    </source>
</evidence>
<dbReference type="RefSeq" id="WP_155778485.1">
    <property type="nucleotide sequence ID" value="NZ_CP033165.1"/>
</dbReference>
<name>A0A9X7RYC9_STRDY</name>
<feature type="compositionally biased region" description="Basic and acidic residues" evidence="1">
    <location>
        <begin position="50"/>
        <end position="61"/>
    </location>
</feature>
<reference evidence="2 3" key="1">
    <citation type="submission" date="2018-10" db="EMBL/GenBank/DDBJ databases">
        <title>Comparative Genomics Analysis of the Streptococcus dysgalactiae subspecies dysgalactiae.</title>
        <authorList>
            <person name="Koh T.H."/>
            <person name="Abdul Rahman N."/>
            <person name="Sessions O.M."/>
        </authorList>
    </citation>
    <scope>NUCLEOTIDE SEQUENCE [LARGE SCALE GENOMIC DNA]</scope>
    <source>
        <strain evidence="2 3">DB60705-15</strain>
    </source>
</reference>
<feature type="compositionally biased region" description="Acidic residues" evidence="1">
    <location>
        <begin position="62"/>
        <end position="73"/>
    </location>
</feature>
<evidence type="ECO:0000313" key="3">
    <source>
        <dbReference type="Proteomes" id="UP000347383"/>
    </source>
</evidence>
<sequence length="139" mass="15761">MSDFFATIKYYIENPSELPKKEGWGSDSDHGKQGNKDISNTYQPGVEPVGEAKEPSPTKEELLDEEEKPEVEEDGYDKLMSTLAQQYGLEVKEVQSRLANIALTYGISLESFDYKDTIIFTANGRTIHYDIRNMKEVIS</sequence>
<proteinExistence type="predicted"/>
<dbReference type="Proteomes" id="UP000347383">
    <property type="component" value="Chromosome"/>
</dbReference>
<accession>A0A9X7RYC9</accession>
<feature type="region of interest" description="Disordered" evidence="1">
    <location>
        <begin position="17"/>
        <end position="73"/>
    </location>
</feature>
<organism evidence="2 3">
    <name type="scientific">Streptococcus dysgalactiae subsp. dysgalactiae</name>
    <dbReference type="NCBI Taxonomy" id="99822"/>
    <lineage>
        <taxon>Bacteria</taxon>
        <taxon>Bacillati</taxon>
        <taxon>Bacillota</taxon>
        <taxon>Bacilli</taxon>
        <taxon>Lactobacillales</taxon>
        <taxon>Streptococcaceae</taxon>
        <taxon>Streptococcus</taxon>
    </lineage>
</organism>
<dbReference type="EMBL" id="CP033165">
    <property type="protein sequence ID" value="QGH02014.1"/>
    <property type="molecule type" value="Genomic_DNA"/>
</dbReference>